<accession>A0A395M1D5</accession>
<gene>
    <name evidence="2" type="ORF">D0433_09355</name>
</gene>
<dbReference type="PANTHER" id="PTHR34406">
    <property type="entry name" value="PROTEIN YCEI"/>
    <property type="match status" value="1"/>
</dbReference>
<dbReference type="SUPFAM" id="SSF101874">
    <property type="entry name" value="YceI-like"/>
    <property type="match status" value="1"/>
</dbReference>
<evidence type="ECO:0000313" key="3">
    <source>
        <dbReference type="Proteomes" id="UP000266389"/>
    </source>
</evidence>
<dbReference type="InterPro" id="IPR007372">
    <property type="entry name" value="Lipid/polyisoprenoid-bd_YceI"/>
</dbReference>
<dbReference type="Gene3D" id="2.40.128.110">
    <property type="entry name" value="Lipid/polyisoprenoid-binding, YceI-like"/>
    <property type="match status" value="1"/>
</dbReference>
<protein>
    <submittedName>
        <fullName evidence="2">YceI family protein</fullName>
    </submittedName>
</protein>
<evidence type="ECO:0000259" key="1">
    <source>
        <dbReference type="SMART" id="SM00867"/>
    </source>
</evidence>
<dbReference type="Pfam" id="PF04264">
    <property type="entry name" value="YceI"/>
    <property type="match status" value="1"/>
</dbReference>
<dbReference type="SMART" id="SM00867">
    <property type="entry name" value="YceI"/>
    <property type="match status" value="1"/>
</dbReference>
<sequence>MFMTTLTIFFLSILNIYHSRMLYQRTVEPTFFVLPKLTAIKGESVLKYHLYHPLHTTEAQTRDFLCEIDLAEGTQEIASVRFVADVTTFDSGNSSRDAHALEVVEALLYPEVSFQSSTIENSDDELRVSGALSFHGVTKNISFSAKKKIVGSKLIVEGNTSISLTEFKVERPALFMIKVDDALRISFTMAFALP</sequence>
<dbReference type="AlphaFoldDB" id="A0A395M1D5"/>
<organism evidence="2 3">
    <name type="scientific">Candidatus Thermochlorobacter aerophilus</name>
    <dbReference type="NCBI Taxonomy" id="1868324"/>
    <lineage>
        <taxon>Bacteria</taxon>
        <taxon>Pseudomonadati</taxon>
        <taxon>Chlorobiota</taxon>
        <taxon>Chlorobiia</taxon>
        <taxon>Chlorobiales</taxon>
        <taxon>Candidatus Thermochlorobacteriaceae</taxon>
        <taxon>Candidatus Thermochlorobacter</taxon>
    </lineage>
</organism>
<dbReference type="InterPro" id="IPR036761">
    <property type="entry name" value="TTHA0802/YceI-like_sf"/>
</dbReference>
<proteinExistence type="predicted"/>
<reference evidence="2 3" key="1">
    <citation type="journal article" date="2011" name="ISME J.">
        <title>Community ecology of hot spring cyanobacterial mats: predominant populations and their functional potential.</title>
        <authorList>
            <person name="Klatt C.G."/>
            <person name="Wood J.M."/>
            <person name="Rusch D.B."/>
            <person name="Bateson M.M."/>
            <person name="Hamamura N."/>
            <person name="Heidelberg J.F."/>
            <person name="Grossman A.R."/>
            <person name="Bhaya D."/>
            <person name="Cohan F.M."/>
            <person name="Kuhl M."/>
            <person name="Bryant D.A."/>
            <person name="Ward D.M."/>
        </authorList>
    </citation>
    <scope>NUCLEOTIDE SEQUENCE [LARGE SCALE GENOMIC DNA]</scope>
    <source>
        <strain evidence="2">OS</strain>
    </source>
</reference>
<dbReference type="Proteomes" id="UP000266389">
    <property type="component" value="Unassembled WGS sequence"/>
</dbReference>
<dbReference type="PANTHER" id="PTHR34406:SF1">
    <property type="entry name" value="PROTEIN YCEI"/>
    <property type="match status" value="1"/>
</dbReference>
<comment type="caution">
    <text evidence="2">The sequence shown here is derived from an EMBL/GenBank/DDBJ whole genome shotgun (WGS) entry which is preliminary data.</text>
</comment>
<feature type="domain" description="Lipid/polyisoprenoid-binding YceI-like" evidence="1">
    <location>
        <begin position="36"/>
        <end position="192"/>
    </location>
</feature>
<dbReference type="EMBL" id="PHFL01000059">
    <property type="protein sequence ID" value="RFM23724.1"/>
    <property type="molecule type" value="Genomic_DNA"/>
</dbReference>
<name>A0A395M1D5_9BACT</name>
<evidence type="ECO:0000313" key="2">
    <source>
        <dbReference type="EMBL" id="RFM23724.1"/>
    </source>
</evidence>